<dbReference type="AlphaFoldDB" id="A0AAE1MQQ1"/>
<proteinExistence type="predicted"/>
<name>A0AAE1MQQ1_9FABA</name>
<evidence type="ECO:0000313" key="1">
    <source>
        <dbReference type="EMBL" id="KAK4276892.1"/>
    </source>
</evidence>
<keyword evidence="2" id="KW-1185">Reference proteome</keyword>
<accession>A0AAE1MQQ1</accession>
<organism evidence="1 2">
    <name type="scientific">Acacia crassicarpa</name>
    <name type="common">northern wattle</name>
    <dbReference type="NCBI Taxonomy" id="499986"/>
    <lineage>
        <taxon>Eukaryota</taxon>
        <taxon>Viridiplantae</taxon>
        <taxon>Streptophyta</taxon>
        <taxon>Embryophyta</taxon>
        <taxon>Tracheophyta</taxon>
        <taxon>Spermatophyta</taxon>
        <taxon>Magnoliopsida</taxon>
        <taxon>eudicotyledons</taxon>
        <taxon>Gunneridae</taxon>
        <taxon>Pentapetalae</taxon>
        <taxon>rosids</taxon>
        <taxon>fabids</taxon>
        <taxon>Fabales</taxon>
        <taxon>Fabaceae</taxon>
        <taxon>Caesalpinioideae</taxon>
        <taxon>mimosoid clade</taxon>
        <taxon>Acacieae</taxon>
        <taxon>Acacia</taxon>
    </lineage>
</organism>
<gene>
    <name evidence="1" type="ORF">QN277_014989</name>
</gene>
<protein>
    <submittedName>
        <fullName evidence="1">Uncharacterized protein</fullName>
    </submittedName>
</protein>
<sequence>MRFLCHLMECVSGSESEDFDWSIGWLEPHGSGFPSMDETDDNFAVLVPCYGRGYGGTVNGTNSKTLSNIRNFLDGYSAGSIKSSDNWLFS</sequence>
<reference evidence="1" key="1">
    <citation type="submission" date="2023-10" db="EMBL/GenBank/DDBJ databases">
        <title>Chromosome-level genome of the transformable northern wattle, Acacia crassicarpa.</title>
        <authorList>
            <person name="Massaro I."/>
            <person name="Sinha N.R."/>
            <person name="Poethig S."/>
            <person name="Leichty A.R."/>
        </authorList>
    </citation>
    <scope>NUCLEOTIDE SEQUENCE</scope>
    <source>
        <strain evidence="1">Acra3RX</strain>
        <tissue evidence="1">Leaf</tissue>
    </source>
</reference>
<dbReference type="Proteomes" id="UP001293593">
    <property type="component" value="Unassembled WGS sequence"/>
</dbReference>
<comment type="caution">
    <text evidence="1">The sequence shown here is derived from an EMBL/GenBank/DDBJ whole genome shotgun (WGS) entry which is preliminary data.</text>
</comment>
<dbReference type="EMBL" id="JAWXYG010000003">
    <property type="protein sequence ID" value="KAK4276892.1"/>
    <property type="molecule type" value="Genomic_DNA"/>
</dbReference>
<dbReference type="PANTHER" id="PTHR34464">
    <property type="entry name" value="OS09G0376300 PROTEIN"/>
    <property type="match status" value="1"/>
</dbReference>
<evidence type="ECO:0000313" key="2">
    <source>
        <dbReference type="Proteomes" id="UP001293593"/>
    </source>
</evidence>
<dbReference type="PANTHER" id="PTHR34464:SF5">
    <property type="match status" value="1"/>
</dbReference>